<dbReference type="InterPro" id="IPR012675">
    <property type="entry name" value="Beta-grasp_dom_sf"/>
</dbReference>
<reference evidence="13" key="2">
    <citation type="submission" date="2020-09" db="EMBL/GenBank/DDBJ databases">
        <authorList>
            <person name="Sun Q."/>
            <person name="Zhou Y."/>
        </authorList>
    </citation>
    <scope>NUCLEOTIDE SEQUENCE</scope>
    <source>
        <strain evidence="13">CGMCC 1.12777</strain>
    </source>
</reference>
<dbReference type="RefSeq" id="WP_188498549.1">
    <property type="nucleotide sequence ID" value="NZ_BMFV01000031.1"/>
</dbReference>
<dbReference type="InterPro" id="IPR044672">
    <property type="entry name" value="MOCS2A"/>
</dbReference>
<dbReference type="CDD" id="cd00754">
    <property type="entry name" value="Ubl_MoaD"/>
    <property type="match status" value="1"/>
</dbReference>
<dbReference type="FunFam" id="3.10.20.30:FF:000010">
    <property type="entry name" value="Molybdopterin synthase sulfur carrier subunit"/>
    <property type="match status" value="1"/>
</dbReference>
<dbReference type="Pfam" id="PF02597">
    <property type="entry name" value="ThiS"/>
    <property type="match status" value="1"/>
</dbReference>
<evidence type="ECO:0000313" key="13">
    <source>
        <dbReference type="EMBL" id="GGH86278.1"/>
    </source>
</evidence>
<protein>
    <recommendedName>
        <fullName evidence="5">Molybdopterin synthase sulfur carrier subunit</fullName>
    </recommendedName>
    <alternativeName>
        <fullName evidence="11">MPT synthase subunit 1</fullName>
    </alternativeName>
    <alternativeName>
        <fullName evidence="8">Molybdenum cofactor biosynthesis protein D</fullName>
    </alternativeName>
    <alternativeName>
        <fullName evidence="10">Molybdopterin-converting factor small subunit</fullName>
    </alternativeName>
    <alternativeName>
        <fullName evidence="9">Molybdopterin-converting factor subunit 1</fullName>
    </alternativeName>
    <alternativeName>
        <fullName evidence="12">Sulfur carrier protein MoaD</fullName>
    </alternativeName>
</protein>
<evidence type="ECO:0000256" key="6">
    <source>
        <dbReference type="ARBA" id="ARBA00054425"/>
    </source>
</evidence>
<dbReference type="GO" id="GO:1990133">
    <property type="term" value="C:molybdopterin adenylyltransferase complex"/>
    <property type="evidence" value="ECO:0007669"/>
    <property type="project" value="TreeGrafter"/>
</dbReference>
<comment type="pathway">
    <text evidence="1">Cofactor biosynthesis; molybdopterin biosynthesis.</text>
</comment>
<dbReference type="InterPro" id="IPR016155">
    <property type="entry name" value="Mopterin_synth/thiamin_S_b"/>
</dbReference>
<evidence type="ECO:0000256" key="1">
    <source>
        <dbReference type="ARBA" id="ARBA00005046"/>
    </source>
</evidence>
<dbReference type="PANTHER" id="PTHR33359:SF1">
    <property type="entry name" value="MOLYBDOPTERIN SYNTHASE SULFUR CARRIER SUBUNIT"/>
    <property type="match status" value="1"/>
</dbReference>
<dbReference type="AlphaFoldDB" id="A0A8J2ZZJ6"/>
<sequence>MIHILLFAGIQEELGMDRLEIESEGIQTVRELKAYLGQKYPSQVLKQSMTAINENFVTEEEEIKEGDTVAFIPPVSGG</sequence>
<evidence type="ECO:0000256" key="7">
    <source>
        <dbReference type="ARBA" id="ARBA00063099"/>
    </source>
</evidence>
<dbReference type="PANTHER" id="PTHR33359">
    <property type="entry name" value="MOLYBDOPTERIN SYNTHASE SULFUR CARRIER SUBUNIT"/>
    <property type="match status" value="1"/>
</dbReference>
<dbReference type="EMBL" id="BMFV01000031">
    <property type="protein sequence ID" value="GGH86278.1"/>
    <property type="molecule type" value="Genomic_DNA"/>
</dbReference>
<dbReference type="InterPro" id="IPR003749">
    <property type="entry name" value="ThiS/MoaD-like"/>
</dbReference>
<organism evidence="13 14">
    <name type="scientific">Pullulanibacillus pueri</name>
    <dbReference type="NCBI Taxonomy" id="1437324"/>
    <lineage>
        <taxon>Bacteria</taxon>
        <taxon>Bacillati</taxon>
        <taxon>Bacillota</taxon>
        <taxon>Bacilli</taxon>
        <taxon>Bacillales</taxon>
        <taxon>Sporolactobacillaceae</taxon>
        <taxon>Pullulanibacillus</taxon>
    </lineage>
</organism>
<reference evidence="13" key="1">
    <citation type="journal article" date="2014" name="Int. J. Syst. Evol. Microbiol.">
        <title>Complete genome sequence of Corynebacterium casei LMG S-19264T (=DSM 44701T), isolated from a smear-ripened cheese.</title>
        <authorList>
            <consortium name="US DOE Joint Genome Institute (JGI-PGF)"/>
            <person name="Walter F."/>
            <person name="Albersmeier A."/>
            <person name="Kalinowski J."/>
            <person name="Ruckert C."/>
        </authorList>
    </citation>
    <scope>NUCLEOTIDE SEQUENCE</scope>
    <source>
        <strain evidence="13">CGMCC 1.12777</strain>
    </source>
</reference>
<evidence type="ECO:0000256" key="9">
    <source>
        <dbReference type="ARBA" id="ARBA00076711"/>
    </source>
</evidence>
<keyword evidence="14" id="KW-1185">Reference proteome</keyword>
<comment type="function">
    <text evidence="6">Involved in sulfur transfer in the conversion of molybdopterin precursor Z to molybdopterin.</text>
</comment>
<accession>A0A8J2ZZJ6</accession>
<dbReference type="NCBIfam" id="TIGR01682">
    <property type="entry name" value="moaD"/>
    <property type="match status" value="1"/>
</dbReference>
<dbReference type="SUPFAM" id="SSF54285">
    <property type="entry name" value="MoaD/ThiS"/>
    <property type="match status" value="1"/>
</dbReference>
<evidence type="ECO:0000256" key="2">
    <source>
        <dbReference type="ARBA" id="ARBA00022741"/>
    </source>
</evidence>
<keyword evidence="3" id="KW-0501">Molybdenum cofactor biosynthesis</keyword>
<dbReference type="Gene3D" id="3.10.20.30">
    <property type="match status" value="1"/>
</dbReference>
<dbReference type="Proteomes" id="UP000656813">
    <property type="component" value="Unassembled WGS sequence"/>
</dbReference>
<name>A0A8J2ZZJ6_9BACL</name>
<proteinExistence type="inferred from homology"/>
<evidence type="ECO:0000256" key="10">
    <source>
        <dbReference type="ARBA" id="ARBA00077809"/>
    </source>
</evidence>
<comment type="subunit">
    <text evidence="7">Heterotetramer of 2 MoaD subunits and 2 MoaE subunits. Forms a stable heterotetrameric complex of 2 MoaD and 2 MoeB during adenylation of MoaD by MoeB. During catalysis MoaD shuttles between the two heterotetrameric complexes.</text>
</comment>
<comment type="similarity">
    <text evidence="4">Belongs to the MoaD family.</text>
</comment>
<evidence type="ECO:0000256" key="8">
    <source>
        <dbReference type="ARBA" id="ARBA00075076"/>
    </source>
</evidence>
<evidence type="ECO:0000256" key="12">
    <source>
        <dbReference type="ARBA" id="ARBA00078992"/>
    </source>
</evidence>
<evidence type="ECO:0000256" key="11">
    <source>
        <dbReference type="ARBA" id="ARBA00078020"/>
    </source>
</evidence>
<evidence type="ECO:0000313" key="14">
    <source>
        <dbReference type="Proteomes" id="UP000656813"/>
    </source>
</evidence>
<evidence type="ECO:0000256" key="5">
    <source>
        <dbReference type="ARBA" id="ARBA00024247"/>
    </source>
</evidence>
<evidence type="ECO:0000256" key="4">
    <source>
        <dbReference type="ARBA" id="ARBA00024200"/>
    </source>
</evidence>
<dbReference type="GO" id="GO:0000166">
    <property type="term" value="F:nucleotide binding"/>
    <property type="evidence" value="ECO:0007669"/>
    <property type="project" value="UniProtKB-KW"/>
</dbReference>
<dbReference type="UniPathway" id="UPA00344"/>
<comment type="caution">
    <text evidence="13">The sequence shown here is derived from an EMBL/GenBank/DDBJ whole genome shotgun (WGS) entry which is preliminary data.</text>
</comment>
<evidence type="ECO:0000256" key="3">
    <source>
        <dbReference type="ARBA" id="ARBA00023150"/>
    </source>
</evidence>
<dbReference type="GO" id="GO:0006777">
    <property type="term" value="P:Mo-molybdopterin cofactor biosynthetic process"/>
    <property type="evidence" value="ECO:0007669"/>
    <property type="project" value="UniProtKB-KW"/>
</dbReference>
<keyword evidence="2" id="KW-0547">Nucleotide-binding</keyword>
<gene>
    <name evidence="13" type="primary">moaD</name>
    <name evidence="13" type="ORF">GCM10007096_33620</name>
</gene>